<dbReference type="RefSeq" id="WP_169658140.1">
    <property type="nucleotide sequence ID" value="NZ_JABANE010000050.1"/>
</dbReference>
<dbReference type="AlphaFoldDB" id="A0A7X9RW89"/>
<accession>A0A7X9RW89</accession>
<name>A0A7X9RW89_9BACT</name>
<comment type="caution">
    <text evidence="1">The sequence shown here is derived from an EMBL/GenBank/DDBJ whole genome shotgun (WGS) entry which is preliminary data.</text>
</comment>
<dbReference type="EMBL" id="JABANE010000050">
    <property type="protein sequence ID" value="NME69886.1"/>
    <property type="molecule type" value="Genomic_DNA"/>
</dbReference>
<reference evidence="1 2" key="1">
    <citation type="submission" date="2020-04" db="EMBL/GenBank/DDBJ databases">
        <title>Flammeovirga sp. SR4, a novel species isolated from seawater.</title>
        <authorList>
            <person name="Wang X."/>
        </authorList>
    </citation>
    <scope>NUCLEOTIDE SEQUENCE [LARGE SCALE GENOMIC DNA]</scope>
    <source>
        <strain evidence="1 2">ATCC 23126</strain>
    </source>
</reference>
<gene>
    <name evidence="1" type="ORF">HHU12_18075</name>
</gene>
<organism evidence="1 2">
    <name type="scientific">Flammeovirga aprica JL-4</name>
    <dbReference type="NCBI Taxonomy" id="694437"/>
    <lineage>
        <taxon>Bacteria</taxon>
        <taxon>Pseudomonadati</taxon>
        <taxon>Bacteroidota</taxon>
        <taxon>Cytophagia</taxon>
        <taxon>Cytophagales</taxon>
        <taxon>Flammeovirgaceae</taxon>
        <taxon>Flammeovirga</taxon>
    </lineage>
</organism>
<dbReference type="Proteomes" id="UP000576082">
    <property type="component" value="Unassembled WGS sequence"/>
</dbReference>
<evidence type="ECO:0000313" key="2">
    <source>
        <dbReference type="Proteomes" id="UP000576082"/>
    </source>
</evidence>
<proteinExistence type="predicted"/>
<evidence type="ECO:0000313" key="1">
    <source>
        <dbReference type="EMBL" id="NME69886.1"/>
    </source>
</evidence>
<keyword evidence="2" id="KW-1185">Reference proteome</keyword>
<protein>
    <submittedName>
        <fullName evidence="1">Uncharacterized protein</fullName>
    </submittedName>
</protein>
<sequence length="263" mass="31146">MKIQNFNRAIAQLLINKQLFMHNLYLFIISTVLLFSNNAFAQTDHIKGVLKTNQNTLKGYVRMYKSVGHVVKKRFNPSKSDIRRQSYDLEETQIQNELSYNTPSSFTAQRAYYFPMEGEEQNIYFTRDLSEPEQRLESYRCKSFEDEKGNFYEVVTVALEAEEKSNEEGAKMKTTLMGLRIETGIVSIYQVRYRDHAVYILKRDHQDEVITLEKKEIKAQLQRFMFDDKEIVEMIDEEKKWDIVKVMNIVNSYNIRNLENIPN</sequence>